<dbReference type="SUPFAM" id="SSF54593">
    <property type="entry name" value="Glyoxalase/Bleomycin resistance protein/Dihydroxybiphenyl dioxygenase"/>
    <property type="match status" value="1"/>
</dbReference>
<protein>
    <recommendedName>
        <fullName evidence="3">VOC domain-containing protein</fullName>
    </recommendedName>
</protein>
<gene>
    <name evidence="1" type="ORF">COW36_21475</name>
</gene>
<organism evidence="1 2">
    <name type="scientific">bacterium (Candidatus Blackallbacteria) CG17_big_fil_post_rev_8_21_14_2_50_48_46</name>
    <dbReference type="NCBI Taxonomy" id="2014261"/>
    <lineage>
        <taxon>Bacteria</taxon>
        <taxon>Candidatus Blackallbacteria</taxon>
    </lineage>
</organism>
<evidence type="ECO:0000313" key="1">
    <source>
        <dbReference type="EMBL" id="PIW14610.1"/>
    </source>
</evidence>
<accession>A0A2M7FZ09</accession>
<dbReference type="EMBL" id="PFFQ01000059">
    <property type="protein sequence ID" value="PIW14610.1"/>
    <property type="molecule type" value="Genomic_DNA"/>
</dbReference>
<evidence type="ECO:0008006" key="3">
    <source>
        <dbReference type="Google" id="ProtNLM"/>
    </source>
</evidence>
<name>A0A2M7FZ09_9BACT</name>
<evidence type="ECO:0000313" key="2">
    <source>
        <dbReference type="Proteomes" id="UP000231019"/>
    </source>
</evidence>
<dbReference type="Proteomes" id="UP000231019">
    <property type="component" value="Unassembled WGS sequence"/>
</dbReference>
<comment type="caution">
    <text evidence="1">The sequence shown here is derived from an EMBL/GenBank/DDBJ whole genome shotgun (WGS) entry which is preliminary data.</text>
</comment>
<proteinExistence type="predicted"/>
<dbReference type="InterPro" id="IPR029068">
    <property type="entry name" value="Glyas_Bleomycin-R_OHBP_Dase"/>
</dbReference>
<dbReference type="AlphaFoldDB" id="A0A2M7FZ09"/>
<dbReference type="Gene3D" id="3.10.180.10">
    <property type="entry name" value="2,3-Dihydroxybiphenyl 1,2-Dioxygenase, domain 1"/>
    <property type="match status" value="1"/>
</dbReference>
<sequence>MSQHESRHPIHATEVLDISTVLCTSIDTIRYFYGYLLGLEEKISKDKTYVVFQLGQTEIMFCQSQNTTVQGTAKHDYLDIPSLWSIPVPEALYLGLLYRLKHTEVVKLERKPSWHLEGYWSVSLIDPAGNPVELYTVPQEVPQNKEWESFSLSALA</sequence>
<reference evidence="1 2" key="1">
    <citation type="submission" date="2017-09" db="EMBL/GenBank/DDBJ databases">
        <title>Depth-based differentiation of microbial function through sediment-hosted aquifers and enrichment of novel symbionts in the deep terrestrial subsurface.</title>
        <authorList>
            <person name="Probst A.J."/>
            <person name="Ladd B."/>
            <person name="Jarett J.K."/>
            <person name="Geller-Mcgrath D.E."/>
            <person name="Sieber C.M."/>
            <person name="Emerson J.B."/>
            <person name="Anantharaman K."/>
            <person name="Thomas B.C."/>
            <person name="Malmstrom R."/>
            <person name="Stieglmeier M."/>
            <person name="Klingl A."/>
            <person name="Woyke T."/>
            <person name="Ryan C.M."/>
            <person name="Banfield J.F."/>
        </authorList>
    </citation>
    <scope>NUCLEOTIDE SEQUENCE [LARGE SCALE GENOMIC DNA]</scope>
    <source>
        <strain evidence="1">CG17_big_fil_post_rev_8_21_14_2_50_48_46</strain>
    </source>
</reference>